<evidence type="ECO:0000313" key="1">
    <source>
        <dbReference type="EMBL" id="KAF2459165.1"/>
    </source>
</evidence>
<gene>
    <name evidence="1" type="ORF">BDY21DRAFT_370632</name>
</gene>
<dbReference type="Proteomes" id="UP000799766">
    <property type="component" value="Unassembled WGS sequence"/>
</dbReference>
<reference evidence="1" key="1">
    <citation type="journal article" date="2020" name="Stud. Mycol.">
        <title>101 Dothideomycetes genomes: a test case for predicting lifestyles and emergence of pathogens.</title>
        <authorList>
            <person name="Haridas S."/>
            <person name="Albert R."/>
            <person name="Binder M."/>
            <person name="Bloem J."/>
            <person name="Labutti K."/>
            <person name="Salamov A."/>
            <person name="Andreopoulos B."/>
            <person name="Baker S."/>
            <person name="Barry K."/>
            <person name="Bills G."/>
            <person name="Bluhm B."/>
            <person name="Cannon C."/>
            <person name="Castanera R."/>
            <person name="Culley D."/>
            <person name="Daum C."/>
            <person name="Ezra D."/>
            <person name="Gonzalez J."/>
            <person name="Henrissat B."/>
            <person name="Kuo A."/>
            <person name="Liang C."/>
            <person name="Lipzen A."/>
            <person name="Lutzoni F."/>
            <person name="Magnuson J."/>
            <person name="Mondo S."/>
            <person name="Nolan M."/>
            <person name="Ohm R."/>
            <person name="Pangilinan J."/>
            <person name="Park H.-J."/>
            <person name="Ramirez L."/>
            <person name="Alfaro M."/>
            <person name="Sun H."/>
            <person name="Tritt A."/>
            <person name="Yoshinaga Y."/>
            <person name="Zwiers L.-H."/>
            <person name="Turgeon B."/>
            <person name="Goodwin S."/>
            <person name="Spatafora J."/>
            <person name="Crous P."/>
            <person name="Grigoriev I."/>
        </authorList>
    </citation>
    <scope>NUCLEOTIDE SEQUENCE</scope>
    <source>
        <strain evidence="1">ATCC 16933</strain>
    </source>
</reference>
<protein>
    <submittedName>
        <fullName evidence="1">Uncharacterized protein</fullName>
    </submittedName>
</protein>
<dbReference type="AlphaFoldDB" id="A0A6A6P577"/>
<name>A0A6A6P577_9PEZI</name>
<keyword evidence="2" id="KW-1185">Reference proteome</keyword>
<accession>A0A6A6P577</accession>
<proteinExistence type="predicted"/>
<organism evidence="1 2">
    <name type="scientific">Lineolata rhizophorae</name>
    <dbReference type="NCBI Taxonomy" id="578093"/>
    <lineage>
        <taxon>Eukaryota</taxon>
        <taxon>Fungi</taxon>
        <taxon>Dikarya</taxon>
        <taxon>Ascomycota</taxon>
        <taxon>Pezizomycotina</taxon>
        <taxon>Dothideomycetes</taxon>
        <taxon>Dothideomycetes incertae sedis</taxon>
        <taxon>Lineolatales</taxon>
        <taxon>Lineolataceae</taxon>
        <taxon>Lineolata</taxon>
    </lineage>
</organism>
<dbReference type="EMBL" id="MU001676">
    <property type="protein sequence ID" value="KAF2459165.1"/>
    <property type="molecule type" value="Genomic_DNA"/>
</dbReference>
<sequence length="213" mass="23412">MHKGKARATDDRTQGQQQFQHTYHIVDRKDVCIGPNSTVDPAYLHALAGSSPRSHSAPVDPQLASSQIAGFSSNMHLAEGLRAYPEQPVIIMLNEAAQDRVPEPDGSWEDNELLGQLTEIPAATVPSPDMEFDDTSAGLRALPILKEAPLISLPSNDMKKRLVQVFFRAMRDITETHDKAGAEALLWFNPSNAKAKYWSNKQILAGCWNLLAG</sequence>
<evidence type="ECO:0000313" key="2">
    <source>
        <dbReference type="Proteomes" id="UP000799766"/>
    </source>
</evidence>